<dbReference type="Proteomes" id="UP000184241">
    <property type="component" value="Unassembled WGS sequence"/>
</dbReference>
<evidence type="ECO:0000256" key="11">
    <source>
        <dbReference type="ARBA" id="ARBA00022842"/>
    </source>
</evidence>
<dbReference type="AlphaFoldDB" id="A0A1M5ZIG6"/>
<comment type="similarity">
    <text evidence="4 19">Belongs to the CobS family.</text>
</comment>
<protein>
    <recommendedName>
        <fullName evidence="6 19">Adenosylcobinamide-GDP ribazoletransferase</fullName>
        <ecNumber evidence="5 19">2.7.8.26</ecNumber>
    </recommendedName>
    <alternativeName>
        <fullName evidence="16 19">Cobalamin synthase</fullName>
    </alternativeName>
    <alternativeName>
        <fullName evidence="15 19">Cobalamin-5'-phosphate synthase</fullName>
    </alternativeName>
</protein>
<proteinExistence type="inferred from homology"/>
<keyword evidence="11 19" id="KW-0460">Magnesium</keyword>
<evidence type="ECO:0000256" key="19">
    <source>
        <dbReference type="HAMAP-Rule" id="MF_00719"/>
    </source>
</evidence>
<dbReference type="Pfam" id="PF02654">
    <property type="entry name" value="CobS"/>
    <property type="match status" value="1"/>
</dbReference>
<dbReference type="NCBIfam" id="TIGR00317">
    <property type="entry name" value="cobS"/>
    <property type="match status" value="1"/>
</dbReference>
<feature type="transmembrane region" description="Helical" evidence="19">
    <location>
        <begin position="174"/>
        <end position="191"/>
    </location>
</feature>
<evidence type="ECO:0000256" key="7">
    <source>
        <dbReference type="ARBA" id="ARBA00022475"/>
    </source>
</evidence>
<keyword evidence="9 19" id="KW-0808">Transferase</keyword>
<evidence type="ECO:0000256" key="4">
    <source>
        <dbReference type="ARBA" id="ARBA00010561"/>
    </source>
</evidence>
<comment type="pathway">
    <text evidence="3 19">Cofactor biosynthesis; adenosylcobalamin biosynthesis; adenosylcobalamin from cob(II)yrinate a,c-diamide: step 7/7.</text>
</comment>
<accession>A0A1M5ZIG6</accession>
<feature type="transmembrane region" description="Helical" evidence="19">
    <location>
        <begin position="197"/>
        <end position="214"/>
    </location>
</feature>
<feature type="transmembrane region" description="Helical" evidence="19">
    <location>
        <begin position="130"/>
        <end position="153"/>
    </location>
</feature>
<dbReference type="PANTHER" id="PTHR34148:SF1">
    <property type="entry name" value="ADENOSYLCOBINAMIDE-GDP RIBAZOLETRANSFERASE"/>
    <property type="match status" value="1"/>
</dbReference>
<keyword evidence="12 19" id="KW-1133">Transmembrane helix</keyword>
<comment type="catalytic activity">
    <reaction evidence="18 19">
        <text>alpha-ribazole 5'-phosphate + adenosylcob(III)inamide-GDP = adenosylcob(III)alamin 5'-phosphate + GMP + H(+)</text>
        <dbReference type="Rhea" id="RHEA:23560"/>
        <dbReference type="ChEBI" id="CHEBI:15378"/>
        <dbReference type="ChEBI" id="CHEBI:57918"/>
        <dbReference type="ChEBI" id="CHEBI:58115"/>
        <dbReference type="ChEBI" id="CHEBI:60487"/>
        <dbReference type="ChEBI" id="CHEBI:60493"/>
        <dbReference type="EC" id="2.7.8.26"/>
    </reaction>
</comment>
<evidence type="ECO:0000256" key="16">
    <source>
        <dbReference type="ARBA" id="ARBA00032853"/>
    </source>
</evidence>
<dbReference type="InterPro" id="IPR003805">
    <property type="entry name" value="CobS"/>
</dbReference>
<evidence type="ECO:0000256" key="9">
    <source>
        <dbReference type="ARBA" id="ARBA00022679"/>
    </source>
</evidence>
<evidence type="ECO:0000256" key="5">
    <source>
        <dbReference type="ARBA" id="ARBA00013200"/>
    </source>
</evidence>
<evidence type="ECO:0000256" key="15">
    <source>
        <dbReference type="ARBA" id="ARBA00032605"/>
    </source>
</evidence>
<dbReference type="GO" id="GO:0051073">
    <property type="term" value="F:adenosylcobinamide-GDP ribazoletransferase activity"/>
    <property type="evidence" value="ECO:0007669"/>
    <property type="project" value="UniProtKB-UniRule"/>
</dbReference>
<evidence type="ECO:0000256" key="3">
    <source>
        <dbReference type="ARBA" id="ARBA00004663"/>
    </source>
</evidence>
<reference evidence="20 21" key="1">
    <citation type="submission" date="2016-11" db="EMBL/GenBank/DDBJ databases">
        <authorList>
            <person name="Jaros S."/>
            <person name="Januszkiewicz K."/>
            <person name="Wedrychowicz H."/>
        </authorList>
    </citation>
    <scope>NUCLEOTIDE SEQUENCE [LARGE SCALE GENOMIC DNA]</scope>
    <source>
        <strain evidence="20 21">DSM 6191</strain>
    </source>
</reference>
<keyword evidence="10 19" id="KW-0812">Transmembrane</keyword>
<dbReference type="RefSeq" id="WP_073020636.1">
    <property type="nucleotide sequence ID" value="NZ_FQXU01000009.1"/>
</dbReference>
<dbReference type="GO" id="GO:0009236">
    <property type="term" value="P:cobalamin biosynthetic process"/>
    <property type="evidence" value="ECO:0007669"/>
    <property type="project" value="UniProtKB-UniRule"/>
</dbReference>
<gene>
    <name evidence="19" type="primary">cobS</name>
    <name evidence="20" type="ORF">SAMN02745941_02973</name>
</gene>
<evidence type="ECO:0000256" key="1">
    <source>
        <dbReference type="ARBA" id="ARBA00001946"/>
    </source>
</evidence>
<dbReference type="EMBL" id="FQXU01000009">
    <property type="protein sequence ID" value="SHI24016.1"/>
    <property type="molecule type" value="Genomic_DNA"/>
</dbReference>
<evidence type="ECO:0000256" key="18">
    <source>
        <dbReference type="ARBA" id="ARBA00049504"/>
    </source>
</evidence>
<feature type="transmembrane region" description="Helical" evidence="19">
    <location>
        <begin position="106"/>
        <end position="124"/>
    </location>
</feature>
<evidence type="ECO:0000256" key="6">
    <source>
        <dbReference type="ARBA" id="ARBA00015850"/>
    </source>
</evidence>
<keyword evidence="13 19" id="KW-0472">Membrane</keyword>
<evidence type="ECO:0000313" key="20">
    <source>
        <dbReference type="EMBL" id="SHI24016.1"/>
    </source>
</evidence>
<feature type="transmembrane region" description="Helical" evidence="19">
    <location>
        <begin position="63"/>
        <end position="85"/>
    </location>
</feature>
<evidence type="ECO:0000256" key="8">
    <source>
        <dbReference type="ARBA" id="ARBA00022573"/>
    </source>
</evidence>
<evidence type="ECO:0000256" key="14">
    <source>
        <dbReference type="ARBA" id="ARBA00025228"/>
    </source>
</evidence>
<comment type="cofactor">
    <cofactor evidence="1 19">
        <name>Mg(2+)</name>
        <dbReference type="ChEBI" id="CHEBI:18420"/>
    </cofactor>
</comment>
<evidence type="ECO:0000256" key="2">
    <source>
        <dbReference type="ARBA" id="ARBA00004651"/>
    </source>
</evidence>
<comment type="function">
    <text evidence="14 19">Joins adenosylcobinamide-GDP and alpha-ribazole to generate adenosylcobalamin (Ado-cobalamin). Also synthesizes adenosylcobalamin 5'-phosphate from adenosylcobinamide-GDP and alpha-ribazole 5'-phosphate.</text>
</comment>
<dbReference type="GO" id="GO:0005886">
    <property type="term" value="C:plasma membrane"/>
    <property type="evidence" value="ECO:0007669"/>
    <property type="project" value="UniProtKB-SubCell"/>
</dbReference>
<evidence type="ECO:0000256" key="12">
    <source>
        <dbReference type="ARBA" id="ARBA00022989"/>
    </source>
</evidence>
<dbReference type="PANTHER" id="PTHR34148">
    <property type="entry name" value="ADENOSYLCOBINAMIDE-GDP RIBAZOLETRANSFERASE"/>
    <property type="match status" value="1"/>
</dbReference>
<organism evidence="20 21">
    <name type="scientific">Clostridium intestinale DSM 6191</name>
    <dbReference type="NCBI Taxonomy" id="1121320"/>
    <lineage>
        <taxon>Bacteria</taxon>
        <taxon>Bacillati</taxon>
        <taxon>Bacillota</taxon>
        <taxon>Clostridia</taxon>
        <taxon>Eubacteriales</taxon>
        <taxon>Clostridiaceae</taxon>
        <taxon>Clostridium</taxon>
    </lineage>
</organism>
<comment type="catalytic activity">
    <reaction evidence="17 19">
        <text>alpha-ribazole + adenosylcob(III)inamide-GDP = adenosylcob(III)alamin + GMP + H(+)</text>
        <dbReference type="Rhea" id="RHEA:16049"/>
        <dbReference type="ChEBI" id="CHEBI:10329"/>
        <dbReference type="ChEBI" id="CHEBI:15378"/>
        <dbReference type="ChEBI" id="CHEBI:18408"/>
        <dbReference type="ChEBI" id="CHEBI:58115"/>
        <dbReference type="ChEBI" id="CHEBI:60487"/>
        <dbReference type="EC" id="2.7.8.26"/>
    </reaction>
</comment>
<name>A0A1M5ZIG6_9CLOT</name>
<dbReference type="GO" id="GO:0008818">
    <property type="term" value="F:cobalamin 5'-phosphate synthase activity"/>
    <property type="evidence" value="ECO:0007669"/>
    <property type="project" value="UniProtKB-UniRule"/>
</dbReference>
<dbReference type="HAMAP" id="MF_00719">
    <property type="entry name" value="CobS"/>
    <property type="match status" value="1"/>
</dbReference>
<keyword evidence="8 19" id="KW-0169">Cobalamin biosynthesis</keyword>
<dbReference type="UniPathway" id="UPA00148">
    <property type="reaction ID" value="UER00238"/>
</dbReference>
<sequence length="246" mass="27279">MKNFILILQFMTRIPININLKVERENFQKGVAYFPLVGLIVGGLEALVYYMSAKIFSLNIASFFTLVTHIVVTGAIHIDGFGDTIDGIFSGRSKEKILEIMKDSRVGTFGAVGIILLILGRFITIKEMPFDTAIVAIVLAPIIARTFVTFLMYKRRYAREKEGLGDLFIGVLEKKSFLIALVIGCILTLVIAREHGIILLIVGFVSAILFRKYVEKKIDGVTGDILGAAIELNELIVLLLFTSSLF</sequence>
<feature type="transmembrane region" description="Helical" evidence="19">
    <location>
        <begin position="31"/>
        <end position="51"/>
    </location>
</feature>
<dbReference type="EC" id="2.7.8.26" evidence="5 19"/>
<evidence type="ECO:0000256" key="17">
    <source>
        <dbReference type="ARBA" id="ARBA00048623"/>
    </source>
</evidence>
<comment type="subcellular location">
    <subcellularLocation>
        <location evidence="2 19">Cell membrane</location>
        <topology evidence="2 19">Multi-pass membrane protein</topology>
    </subcellularLocation>
</comment>
<evidence type="ECO:0000256" key="10">
    <source>
        <dbReference type="ARBA" id="ARBA00022692"/>
    </source>
</evidence>
<evidence type="ECO:0000256" key="13">
    <source>
        <dbReference type="ARBA" id="ARBA00023136"/>
    </source>
</evidence>
<keyword evidence="7 19" id="KW-1003">Cell membrane</keyword>
<evidence type="ECO:0000313" key="21">
    <source>
        <dbReference type="Proteomes" id="UP000184241"/>
    </source>
</evidence>